<dbReference type="SUPFAM" id="SSF56219">
    <property type="entry name" value="DNase I-like"/>
    <property type="match status" value="1"/>
</dbReference>
<protein>
    <submittedName>
        <fullName evidence="2">Putative craniofacial development protein 2-like</fullName>
    </submittedName>
</protein>
<proteinExistence type="predicted"/>
<dbReference type="STRING" id="307972.A0A2G8LDQ3"/>
<dbReference type="SUPFAM" id="SSF56672">
    <property type="entry name" value="DNA/RNA polymerases"/>
    <property type="match status" value="1"/>
</dbReference>
<evidence type="ECO:0000313" key="2">
    <source>
        <dbReference type="EMBL" id="PIK58372.1"/>
    </source>
</evidence>
<dbReference type="OrthoDB" id="410381at2759"/>
<dbReference type="Gene3D" id="3.60.10.10">
    <property type="entry name" value="Endonuclease/exonuclease/phosphatase"/>
    <property type="match status" value="1"/>
</dbReference>
<organism evidence="2 3">
    <name type="scientific">Stichopus japonicus</name>
    <name type="common">Sea cucumber</name>
    <dbReference type="NCBI Taxonomy" id="307972"/>
    <lineage>
        <taxon>Eukaryota</taxon>
        <taxon>Metazoa</taxon>
        <taxon>Echinodermata</taxon>
        <taxon>Eleutherozoa</taxon>
        <taxon>Echinozoa</taxon>
        <taxon>Holothuroidea</taxon>
        <taxon>Aspidochirotacea</taxon>
        <taxon>Aspidochirotida</taxon>
        <taxon>Stichopodidae</taxon>
        <taxon>Apostichopus</taxon>
    </lineage>
</organism>
<accession>A0A2G8LDQ3</accession>
<dbReference type="AlphaFoldDB" id="A0A2G8LDQ3"/>
<gene>
    <name evidence="2" type="ORF">BSL78_04689</name>
</gene>
<feature type="domain" description="Reverse transcriptase" evidence="1">
    <location>
        <begin position="234"/>
        <end position="431"/>
    </location>
</feature>
<sequence length="431" mass="49160">MKIVMGDMNAKVGNDDTGYGRAMGRQGCGVMDENGEKLLDFCSTYDLAIGGTLFPHNDIHKLTWNSPNGRDKNQIDHLMINGTRRHSLFDFRVMRGADVNSDHHLVIAIVKVKLRKTGTRKTGQQQLDVDKLRDPRVKSSFVLQLKNRFQILAELETDNQPTEEAANKGEQGKVYKITKIISGKYRRTTNSPIEDKQGRLLTTEAEQKARWAEQFCEVLNRPPPTIEAVIQEAEDDLDVSSTPPTKEEVIAAIKSLKNDAVDQSLRREQAGFRKGRGCTDQIFALRNIIEQCTEWQRKLYINFVDFEKAFDSIHRDSLWRILRNYGIPEQLVLVVKSFYTNFTCRVGNSNHKFQVKTGVRQGCVMSALLFNIAIDWVMRQATEGQKRGIRWTLFSTLEDLDFADDLALLSHTHQHMQEKHPDSVILPSKLA</sequence>
<dbReference type="InterPro" id="IPR000477">
    <property type="entry name" value="RT_dom"/>
</dbReference>
<dbReference type="InterPro" id="IPR036691">
    <property type="entry name" value="Endo/exonu/phosph_ase_sf"/>
</dbReference>
<evidence type="ECO:0000259" key="1">
    <source>
        <dbReference type="PROSITE" id="PS50878"/>
    </source>
</evidence>
<name>A0A2G8LDQ3_STIJA</name>
<dbReference type="PANTHER" id="PTHR47027">
    <property type="entry name" value="REVERSE TRANSCRIPTASE DOMAIN-CONTAINING PROTEIN"/>
    <property type="match status" value="1"/>
</dbReference>
<keyword evidence="3" id="KW-1185">Reference proteome</keyword>
<reference evidence="2 3" key="1">
    <citation type="journal article" date="2017" name="PLoS Biol.">
        <title>The sea cucumber genome provides insights into morphological evolution and visceral regeneration.</title>
        <authorList>
            <person name="Zhang X."/>
            <person name="Sun L."/>
            <person name="Yuan J."/>
            <person name="Sun Y."/>
            <person name="Gao Y."/>
            <person name="Zhang L."/>
            <person name="Li S."/>
            <person name="Dai H."/>
            <person name="Hamel J.F."/>
            <person name="Liu C."/>
            <person name="Yu Y."/>
            <person name="Liu S."/>
            <person name="Lin W."/>
            <person name="Guo K."/>
            <person name="Jin S."/>
            <person name="Xu P."/>
            <person name="Storey K.B."/>
            <person name="Huan P."/>
            <person name="Zhang T."/>
            <person name="Zhou Y."/>
            <person name="Zhang J."/>
            <person name="Lin C."/>
            <person name="Li X."/>
            <person name="Xing L."/>
            <person name="Huo D."/>
            <person name="Sun M."/>
            <person name="Wang L."/>
            <person name="Mercier A."/>
            <person name="Li F."/>
            <person name="Yang H."/>
            <person name="Xiang J."/>
        </authorList>
    </citation>
    <scope>NUCLEOTIDE SEQUENCE [LARGE SCALE GENOMIC DNA]</scope>
    <source>
        <strain evidence="2">Shaxun</strain>
        <tissue evidence="2">Muscle</tissue>
    </source>
</reference>
<dbReference type="Proteomes" id="UP000230750">
    <property type="component" value="Unassembled WGS sequence"/>
</dbReference>
<dbReference type="Pfam" id="PF00078">
    <property type="entry name" value="RVT_1"/>
    <property type="match status" value="1"/>
</dbReference>
<dbReference type="PANTHER" id="PTHR47027:SF25">
    <property type="entry name" value="REVERSE TRANSCRIPTASE DOMAIN-CONTAINING PROTEIN"/>
    <property type="match status" value="1"/>
</dbReference>
<dbReference type="InterPro" id="IPR043502">
    <property type="entry name" value="DNA/RNA_pol_sf"/>
</dbReference>
<dbReference type="EMBL" id="MRZV01000114">
    <property type="protein sequence ID" value="PIK58372.1"/>
    <property type="molecule type" value="Genomic_DNA"/>
</dbReference>
<dbReference type="PROSITE" id="PS50878">
    <property type="entry name" value="RT_POL"/>
    <property type="match status" value="1"/>
</dbReference>
<dbReference type="CDD" id="cd01650">
    <property type="entry name" value="RT_nLTR_like"/>
    <property type="match status" value="1"/>
</dbReference>
<comment type="caution">
    <text evidence="2">The sequence shown here is derived from an EMBL/GenBank/DDBJ whole genome shotgun (WGS) entry which is preliminary data.</text>
</comment>
<evidence type="ECO:0000313" key="3">
    <source>
        <dbReference type="Proteomes" id="UP000230750"/>
    </source>
</evidence>